<evidence type="ECO:0000313" key="1">
    <source>
        <dbReference type="EMBL" id="AKI03820.1"/>
    </source>
</evidence>
<accession>A0A0F7PWC3</accession>
<evidence type="ECO:0000313" key="2">
    <source>
        <dbReference type="Proteomes" id="UP000035027"/>
    </source>
</evidence>
<dbReference type="Pfam" id="PF13479">
    <property type="entry name" value="AAA_24"/>
    <property type="match status" value="1"/>
</dbReference>
<dbReference type="AlphaFoldDB" id="A0A0F7PWC3"/>
<name>A0A0F7PWC3_9LACO</name>
<organism evidence="1 2">
    <name type="scientific">Ligilactobacillus salivarius str. Ren</name>
    <dbReference type="NCBI Taxonomy" id="1194971"/>
    <lineage>
        <taxon>Bacteria</taxon>
        <taxon>Bacillati</taxon>
        <taxon>Bacillota</taxon>
        <taxon>Bacilli</taxon>
        <taxon>Lactobacillales</taxon>
        <taxon>Lactobacillaceae</taxon>
        <taxon>Ligilactobacillus</taxon>
    </lineage>
</organism>
<reference evidence="1 2" key="1">
    <citation type="submission" date="2015-05" db="EMBL/GenBank/DDBJ databases">
        <title>Complete genome sequence of Lactobacillus salivarius Ren, a probiotic strain with antitumor activity.</title>
        <authorList>
            <person name="Sun E."/>
            <person name="Zhao L."/>
            <person name="Liu S."/>
            <person name="Zhang M."/>
            <person name="Guo H."/>
            <person name="Ren F."/>
        </authorList>
    </citation>
    <scope>NUCLEOTIDE SEQUENCE [LARGE SCALE GENOMIC DNA]</scope>
    <source>
        <strain evidence="1 2">Ren</strain>
    </source>
</reference>
<dbReference type="PATRIC" id="fig|1194971.3.peg.270"/>
<gene>
    <name evidence="1" type="ORF">LsR_00269</name>
</gene>
<dbReference type="RefSeq" id="WP_047035130.1">
    <property type="nucleotide sequence ID" value="NZ_CP011403.1"/>
</dbReference>
<protein>
    <submittedName>
        <fullName evidence="1">NTP-binding protein</fullName>
    </submittedName>
</protein>
<sequence length="260" mass="29842">MKGMIKVSILPPLNRQKKVRRIPRNFFIFGDTMSGKSYLAERFPVPLFLNTDGNSEMIPAQDIQLSNIRDAQGKLKRSVIDQLDEIILELKTRNPGYKTIVIDVIDDLTVMIEQAICYENDVQSLADIPYGKGYSAFNSVLQSFVVELKSLPMNVVYISRVAKEGDSDVEVPSLKTKYYNIVNGNCDLVIQTKRRGKNYIRRVTDRRTHYVREEIDDKDILRILDNVVGVFDKPVKTPIKEQKKIVDKIETEKEVKEGKE</sequence>
<dbReference type="EMBL" id="CP011403">
    <property type="protein sequence ID" value="AKI03820.1"/>
    <property type="molecule type" value="Genomic_DNA"/>
</dbReference>
<dbReference type="Proteomes" id="UP000035027">
    <property type="component" value="Chromosome"/>
</dbReference>
<proteinExistence type="predicted"/>